<dbReference type="Gene3D" id="3.30.200.20">
    <property type="entry name" value="Phosphorylase Kinase, domain 1"/>
    <property type="match status" value="1"/>
</dbReference>
<dbReference type="InterPro" id="IPR000719">
    <property type="entry name" value="Prot_kinase_dom"/>
</dbReference>
<dbReference type="Gene3D" id="1.10.510.10">
    <property type="entry name" value="Transferase(Phosphotransferase) domain 1"/>
    <property type="match status" value="1"/>
</dbReference>
<protein>
    <recommendedName>
        <fullName evidence="1">Protein kinase domain-containing protein</fullName>
    </recommendedName>
</protein>
<dbReference type="GO" id="GO:0044773">
    <property type="term" value="P:mitotic DNA damage checkpoint signaling"/>
    <property type="evidence" value="ECO:0007669"/>
    <property type="project" value="TreeGrafter"/>
</dbReference>
<dbReference type="SUPFAM" id="SSF56112">
    <property type="entry name" value="Protein kinase-like (PK-like)"/>
    <property type="match status" value="1"/>
</dbReference>
<dbReference type="GO" id="GO:0005737">
    <property type="term" value="C:cytoplasm"/>
    <property type="evidence" value="ECO:0007669"/>
    <property type="project" value="TreeGrafter"/>
</dbReference>
<sequence length="321" mass="36978">MCERRNDFLFKTRICQKLQSFDKFEMEKVIAKGSNACVVDCSHTSNLTNNEKLSFAIKILFNYGHETPNLKDEFQNEYLILENLVYHDNIIQIYSSFYGRPSKQRIELISKELKLDVLDLLLKKDNEGKSIARATLFIVMEKFSLSLEQFVFQNDISVEVGLNICKQIANGLLFLWKNKIVHRDIKLNNIMISIQSDHYIPIIIDFGLAVKVDKTGKCIVRDVGNQIHTAPEILTGGLFGTKDFSKQPSWELGIICYEICSKGECPFDLNDYNKDLPDIDFTLMLKKGYPKEFLLLITDLLQQNSSERISIEEAQIQLNKI</sequence>
<organism evidence="2">
    <name type="scientific">Arcella intermedia</name>
    <dbReference type="NCBI Taxonomy" id="1963864"/>
    <lineage>
        <taxon>Eukaryota</taxon>
        <taxon>Amoebozoa</taxon>
        <taxon>Tubulinea</taxon>
        <taxon>Elardia</taxon>
        <taxon>Arcellinida</taxon>
        <taxon>Sphaerothecina</taxon>
        <taxon>Arcellidae</taxon>
        <taxon>Arcella</taxon>
    </lineage>
</organism>
<dbReference type="CDD" id="cd00180">
    <property type="entry name" value="PKc"/>
    <property type="match status" value="1"/>
</dbReference>
<evidence type="ECO:0000259" key="1">
    <source>
        <dbReference type="PROSITE" id="PS50011"/>
    </source>
</evidence>
<name>A0A6B2L8T6_9EUKA</name>
<dbReference type="PROSITE" id="PS50011">
    <property type="entry name" value="PROTEIN_KINASE_DOM"/>
    <property type="match status" value="1"/>
</dbReference>
<dbReference type="PANTHER" id="PTHR44167">
    <property type="entry name" value="OVARIAN-SPECIFIC SERINE/THREONINE-PROTEIN KINASE LOK-RELATED"/>
    <property type="match status" value="1"/>
</dbReference>
<dbReference type="Pfam" id="PF00069">
    <property type="entry name" value="Pkinase"/>
    <property type="match status" value="1"/>
</dbReference>
<dbReference type="PANTHER" id="PTHR44167:SF24">
    <property type="entry name" value="SERINE_THREONINE-PROTEIN KINASE CHK2"/>
    <property type="match status" value="1"/>
</dbReference>
<proteinExistence type="predicted"/>
<dbReference type="EMBL" id="GIBP01004494">
    <property type="protein sequence ID" value="NDV33463.1"/>
    <property type="molecule type" value="Transcribed_RNA"/>
</dbReference>
<reference evidence="2" key="1">
    <citation type="journal article" date="2020" name="J. Eukaryot. Microbiol.">
        <title>De novo Sequencing, Assembly and Annotation of the Transcriptome for the Free-Living Testate Amoeba Arcella intermedia.</title>
        <authorList>
            <person name="Ribeiro G.M."/>
            <person name="Porfirio-Sousa A.L."/>
            <person name="Maurer-Alcala X.X."/>
            <person name="Katz L.A."/>
            <person name="Lahr D.J.G."/>
        </authorList>
    </citation>
    <scope>NUCLEOTIDE SEQUENCE</scope>
</reference>
<dbReference type="GO" id="GO:0005524">
    <property type="term" value="F:ATP binding"/>
    <property type="evidence" value="ECO:0007669"/>
    <property type="project" value="InterPro"/>
</dbReference>
<accession>A0A6B2L8T6</accession>
<dbReference type="InterPro" id="IPR008271">
    <property type="entry name" value="Ser/Thr_kinase_AS"/>
</dbReference>
<dbReference type="GO" id="GO:0004674">
    <property type="term" value="F:protein serine/threonine kinase activity"/>
    <property type="evidence" value="ECO:0007669"/>
    <property type="project" value="TreeGrafter"/>
</dbReference>
<feature type="domain" description="Protein kinase" evidence="1">
    <location>
        <begin position="24"/>
        <end position="321"/>
    </location>
</feature>
<dbReference type="GO" id="GO:0005634">
    <property type="term" value="C:nucleus"/>
    <property type="evidence" value="ECO:0007669"/>
    <property type="project" value="TreeGrafter"/>
</dbReference>
<dbReference type="AlphaFoldDB" id="A0A6B2L8T6"/>
<dbReference type="PROSITE" id="PS00108">
    <property type="entry name" value="PROTEIN_KINASE_ST"/>
    <property type="match status" value="1"/>
</dbReference>
<dbReference type="InterPro" id="IPR011009">
    <property type="entry name" value="Kinase-like_dom_sf"/>
</dbReference>
<dbReference type="SMART" id="SM00220">
    <property type="entry name" value="S_TKc"/>
    <property type="match status" value="1"/>
</dbReference>
<evidence type="ECO:0000313" key="2">
    <source>
        <dbReference type="EMBL" id="NDV33463.1"/>
    </source>
</evidence>